<organism evidence="2 3">
    <name type="scientific">Serratia fonticola</name>
    <dbReference type="NCBI Taxonomy" id="47917"/>
    <lineage>
        <taxon>Bacteria</taxon>
        <taxon>Pseudomonadati</taxon>
        <taxon>Pseudomonadota</taxon>
        <taxon>Gammaproteobacteria</taxon>
        <taxon>Enterobacterales</taxon>
        <taxon>Yersiniaceae</taxon>
        <taxon>Serratia</taxon>
    </lineage>
</organism>
<feature type="transmembrane region" description="Helical" evidence="1">
    <location>
        <begin position="7"/>
        <end position="35"/>
    </location>
</feature>
<dbReference type="PANTHER" id="PTHR38468:SF1">
    <property type="entry name" value="SLL0939 PROTEIN"/>
    <property type="match status" value="1"/>
</dbReference>
<name>A0A3S4WR14_SERFO</name>
<dbReference type="Proteomes" id="UP000270487">
    <property type="component" value="Chromosome"/>
</dbReference>
<dbReference type="EMBL" id="LR134492">
    <property type="protein sequence ID" value="VEI71625.1"/>
    <property type="molecule type" value="Genomic_DNA"/>
</dbReference>
<sequence>MESIKEIIIYFSLMLQVFLEFLSVICVFVGLVKALYTTITKVKSQSILYLIRARFGTWLALALEFQLAADILATTINPSMEELIKLVIIAVIRTFLNYFLSKELDYAESNVADVGKTDATTLEGKK</sequence>
<evidence type="ECO:0000256" key="1">
    <source>
        <dbReference type="SAM" id="Phobius"/>
    </source>
</evidence>
<dbReference type="RefSeq" id="WP_141132397.1">
    <property type="nucleotide sequence ID" value="NZ_CAMKJV010000002.1"/>
</dbReference>
<gene>
    <name evidence="2" type="ORF">NCTC13193_03405</name>
</gene>
<dbReference type="InterPro" id="IPR012427">
    <property type="entry name" value="DUF1622"/>
</dbReference>
<accession>A0A3S4WR14</accession>
<reference evidence="2 3" key="1">
    <citation type="submission" date="2018-12" db="EMBL/GenBank/DDBJ databases">
        <authorList>
            <consortium name="Pathogen Informatics"/>
        </authorList>
    </citation>
    <scope>NUCLEOTIDE SEQUENCE [LARGE SCALE GENOMIC DNA]</scope>
    <source>
        <strain evidence="2 3">NCTC13193</strain>
    </source>
</reference>
<dbReference type="AlphaFoldDB" id="A0A3S4WR14"/>
<keyword evidence="1" id="KW-1133">Transmembrane helix</keyword>
<proteinExistence type="predicted"/>
<keyword evidence="1" id="KW-0472">Membrane</keyword>
<protein>
    <submittedName>
        <fullName evidence="2">Protein of uncharacterized function (DUF1622)</fullName>
    </submittedName>
</protein>
<evidence type="ECO:0000313" key="3">
    <source>
        <dbReference type="Proteomes" id="UP000270487"/>
    </source>
</evidence>
<dbReference type="Pfam" id="PF07784">
    <property type="entry name" value="DUF1622"/>
    <property type="match status" value="1"/>
</dbReference>
<keyword evidence="1" id="KW-0812">Transmembrane</keyword>
<dbReference type="PANTHER" id="PTHR38468">
    <property type="entry name" value="SLL0939 PROTEIN"/>
    <property type="match status" value="1"/>
</dbReference>
<evidence type="ECO:0000313" key="2">
    <source>
        <dbReference type="EMBL" id="VEI71625.1"/>
    </source>
</evidence>